<dbReference type="InterPro" id="IPR050708">
    <property type="entry name" value="T6SS_VgrG/RHS"/>
</dbReference>
<evidence type="ECO:0000313" key="1">
    <source>
        <dbReference type="EMBL" id="SMO47368.1"/>
    </source>
</evidence>
<protein>
    <submittedName>
        <fullName evidence="1">RHS repeat-associated core domain-containing protein</fullName>
    </submittedName>
</protein>
<dbReference type="Gene3D" id="2.180.10.10">
    <property type="entry name" value="RHS repeat-associated core"/>
    <property type="match status" value="1"/>
</dbReference>
<gene>
    <name evidence="1" type="ORF">SAMN06265171_1011074</name>
</gene>
<name>A0A521BJP0_9FLAO</name>
<dbReference type="PANTHER" id="PTHR32305">
    <property type="match status" value="1"/>
</dbReference>
<dbReference type="AlphaFoldDB" id="A0A521BJP0"/>
<keyword evidence="2" id="KW-1185">Reference proteome</keyword>
<dbReference type="PANTHER" id="PTHR32305:SF15">
    <property type="entry name" value="PROTEIN RHSA-RELATED"/>
    <property type="match status" value="1"/>
</dbReference>
<dbReference type="RefSeq" id="WP_228451479.1">
    <property type="nucleotide sequence ID" value="NZ_FXTC01000001.1"/>
</dbReference>
<evidence type="ECO:0000313" key="2">
    <source>
        <dbReference type="Proteomes" id="UP000316916"/>
    </source>
</evidence>
<organism evidence="1 2">
    <name type="scientific">Chryseobacterium rhizoplanae</name>
    <dbReference type="NCBI Taxonomy" id="1609531"/>
    <lineage>
        <taxon>Bacteria</taxon>
        <taxon>Pseudomonadati</taxon>
        <taxon>Bacteroidota</taxon>
        <taxon>Flavobacteriia</taxon>
        <taxon>Flavobacteriales</taxon>
        <taxon>Weeksellaceae</taxon>
        <taxon>Chryseobacterium group</taxon>
        <taxon>Chryseobacterium</taxon>
    </lineage>
</organism>
<sequence>MTDTNNYYPFGLNHISGIFSTSGFGGYYSYKYNGKELQETGMFDYGARMYLPDLGRWGVIDPLAETSRRFTPYHYGNNNPIRFIDPDGRLTVDNLQGGYTRGSAVADFLQRTGLAGNEQNMPLFYRDEGGAMITTEAVGNDGQGGGDETKQGPKPGILKNIGNFIGRLFGRNNNKNKVEVGPAEQISEKQFSNEISAWQIVSALLFNSTDPYSAIGNMGVGDYAEERENVGMAAMIFINPEAAAEGLERKALSRGAMSKIWGAGPKRIDPQNLPKSVTEDWVEILAGRGVKQLDEFGVHAVTQNRSGISPKWVGSLEWKIKDVPGSVGLNSSRIVQHPDGKWGLVIDHDYTKIINLPTSSAVK</sequence>
<reference evidence="1 2" key="1">
    <citation type="submission" date="2017-05" db="EMBL/GenBank/DDBJ databases">
        <authorList>
            <person name="Varghese N."/>
            <person name="Submissions S."/>
        </authorList>
    </citation>
    <scope>NUCLEOTIDE SEQUENCE [LARGE SCALE GENOMIC DNA]</scope>
    <source>
        <strain evidence="1 2">DSM 29371</strain>
    </source>
</reference>
<accession>A0A521BJP0</accession>
<dbReference type="NCBIfam" id="TIGR03696">
    <property type="entry name" value="Rhs_assc_core"/>
    <property type="match status" value="1"/>
</dbReference>
<dbReference type="EMBL" id="FXTC01000001">
    <property type="protein sequence ID" value="SMO47368.1"/>
    <property type="molecule type" value="Genomic_DNA"/>
</dbReference>
<dbReference type="InterPro" id="IPR022385">
    <property type="entry name" value="Rhs_assc_core"/>
</dbReference>
<proteinExistence type="predicted"/>
<dbReference type="Proteomes" id="UP000316916">
    <property type="component" value="Unassembled WGS sequence"/>
</dbReference>